<dbReference type="KEGG" id="vg:10359130"/>
<feature type="compositionally biased region" description="Low complexity" evidence="2">
    <location>
        <begin position="953"/>
        <end position="986"/>
    </location>
</feature>
<sequence>MAKNIYDVEVNLEIDKAMQQVSQVKQALEKVTQKGTNNNGVVSQKDMTNYLRMLDEANATVKQLEKNSNKAMSTLGKSGNTQGMREMSKDYNDLAKAIEQVNKASSGSVSKLGVKPSADFKASANFTGKVGNTRTLGDDAMAGFNSQHRARKSALRREMNRSQSLTDKFENNPYVNAVDVNKHRSSQKTLQGFMDSRADNQKEITGKQDQYKKNSDRYSQLSAKPTRSKADKKEQSAIVETNKHLESQIKSLKEWERQLDGVEATINKSTQSLKNIKQVKPDRGTAGYSMYERAPAIAMGMMGVTAGVIGGTISRGGTLKQGMQENVESIGTQTGDFNYNNLRKRTEAMGVNKRLGISGTDLMGMQDSYMNYAGYQGADDLSKATESSGLMKRSTGLSSDLVTSAIATTAEHSGGFDNQSIKNLEQAFLGGLKQSGLVGQGKEQLTALQNMIGVMGNNQDLSDKDITRVSAFQASIAETGSSTMKGEQGANFLNGIDSGIKAGMGNQYVRTALQMSDPERYSNTLQGTGQMAYDLNEGIQSEHVLGAMTNYAGTLIDQGDGSKESKIGSWSTAMDNMGLGKMGNDQAQWMMEQSEKGTFKNGFSDEHLKELRSKGKTEAEKNITGYEASDMATENKFSAGMDKQATAANDATTGLKNLANVTPFLYTGFGVLIKATGALALAFSTAQASMWGAGGIRGLASKGATRSSRHGGKGGGMGPFGGGGAGGATLVGGLGGSWKEKAGGLFGRAGDTVKNSKTMTTIANSSVGKGASSLGTYVAGSKAGGAIGKAGKVAGGALGKAGGLLGKAGKAIPGVGGVLMGMSAIQMGGQLSSINSDESLSKQDKASAKGKTIGSTAGSVAGTLAGGALGSLLGPLGTIAGGAIGGWAGEKLGGWAGGKIGNWAGSKGDSATAKSDSSTVEKRSATEKERSVNLSKEESVVRSWDKMLDKRSSTTSSDSSSKESASIAKTSSSNNSATTNTATAKTLDMSDYKSTTTNNSSSSKSSSDVKGEIKVTHAGSVSTIADIDKTVEKINNSFGASLPNGNERAKS</sequence>
<evidence type="ECO:0000313" key="3">
    <source>
        <dbReference type="EMBL" id="ADJ53134.1"/>
    </source>
</evidence>
<feature type="region of interest" description="Disordered" evidence="2">
    <location>
        <begin position="193"/>
        <end position="237"/>
    </location>
</feature>
<feature type="coiled-coil region" evidence="1">
    <location>
        <begin position="14"/>
        <end position="104"/>
    </location>
</feature>
<dbReference type="EMBL" id="HM242243">
    <property type="protein sequence ID" value="ADJ53134.1"/>
    <property type="molecule type" value="Genomic_DNA"/>
</dbReference>
<keyword evidence="4" id="KW-1185">Reference proteome</keyword>
<feature type="region of interest" description="Disordered" evidence="2">
    <location>
        <begin position="905"/>
        <end position="1012"/>
    </location>
</feature>
<name>D9J0P6_9CAUD</name>
<evidence type="ECO:0000313" key="4">
    <source>
        <dbReference type="Proteomes" id="UP000000331"/>
    </source>
</evidence>
<keyword evidence="1" id="KW-0175">Coiled coil</keyword>
<dbReference type="Proteomes" id="UP000000331">
    <property type="component" value="Segment"/>
</dbReference>
<reference evidence="3 4" key="1">
    <citation type="journal article" date="2010" name="J. Bacteriol.">
        <title>Brochothrix thermosphacta bacteriophages feature heterogeneous and highly mosaic genomes and utilize unique prophage insertion sites.</title>
        <authorList>
            <person name="Kilcher S."/>
            <person name="Loessner M.J."/>
            <person name="Klumpp J."/>
        </authorList>
    </citation>
    <scope>NUCLEOTIDE SEQUENCE [LARGE SCALE GENOMIC DNA]</scope>
</reference>
<evidence type="ECO:0000256" key="2">
    <source>
        <dbReference type="SAM" id="MobiDB-lite"/>
    </source>
</evidence>
<evidence type="ECO:0000256" key="1">
    <source>
        <dbReference type="SAM" id="Coils"/>
    </source>
</evidence>
<feature type="compositionally biased region" description="Basic and acidic residues" evidence="2">
    <location>
        <begin position="196"/>
        <end position="216"/>
    </location>
</feature>
<feature type="coiled-coil region" evidence="1">
    <location>
        <begin position="245"/>
        <end position="272"/>
    </location>
</feature>
<feature type="compositionally biased region" description="Low complexity" evidence="2">
    <location>
        <begin position="993"/>
        <end position="1006"/>
    </location>
</feature>
<accession>D9J0P6</accession>
<feature type="compositionally biased region" description="Basic and acidic residues" evidence="2">
    <location>
        <begin position="919"/>
        <end position="952"/>
    </location>
</feature>
<dbReference type="RefSeq" id="YP_004301432.1">
    <property type="nucleotide sequence ID" value="NC_015253.1"/>
</dbReference>
<dbReference type="GeneID" id="10359130"/>
<protein>
    <submittedName>
        <fullName evidence="3">Gp99</fullName>
    </submittedName>
</protein>
<feature type="compositionally biased region" description="Basic and acidic residues" evidence="2">
    <location>
        <begin position="228"/>
        <end position="237"/>
    </location>
</feature>
<proteinExistence type="predicted"/>
<organism evidence="3 4">
    <name type="scientific">Brochothrix phage A9</name>
    <dbReference type="NCBI Taxonomy" id="857312"/>
    <lineage>
        <taxon>Viruses</taxon>
        <taxon>Duplodnaviria</taxon>
        <taxon>Heunggongvirae</taxon>
        <taxon>Uroviricota</taxon>
        <taxon>Caudoviricetes</taxon>
        <taxon>Herelleviridae</taxon>
        <taxon>Klumppvirus</taxon>
        <taxon>Klumppvirus A9</taxon>
    </lineage>
</organism>